<dbReference type="PANTHER" id="PTHR43037:SF1">
    <property type="entry name" value="BLL1128 PROTEIN"/>
    <property type="match status" value="1"/>
</dbReference>
<dbReference type="EMBL" id="CP003178">
    <property type="protein sequence ID" value="AEW00178.1"/>
    <property type="molecule type" value="Genomic_DNA"/>
</dbReference>
<sequence>MYLSTGILYAFSLLLPKPEKGIWIKISGFLMIASSVIYSSALVSYTSYSSAEINNKVEKISEWVYLGSSMIPVSLIIHFIGELKRISLNNAGLQMRKGLRTVSQLAAIVSFIFMLIFGIRIYSDCYTPVDWAKRNFEKTKKMAQLFELRNFVNSKGEVLPYRILKPLDYDPTKKYPLVVSLPYGGQPGTDWIRQIEGSVAAELLSTDDNRKKYPAFIFIPHCPPGSGWGGIPYYPSIDSLVFDAISSLNTQFNIDSERRYVTGLSRGGYGAWNFICKRPDLFAAAIPVCGGGDTALASRAISVAVWAFHGKNDKNVPVSGSRDMINAMKNAGGHPRYTEFPDEGHNIWYKTSITPGLWDWLFSQRAND</sequence>
<keyword evidence="2" id="KW-0812">Transmembrane</keyword>
<keyword evidence="2" id="KW-0472">Membrane</keyword>
<gene>
    <name evidence="3" type="ordered locus">Niako_3893</name>
</gene>
<evidence type="ECO:0000313" key="4">
    <source>
        <dbReference type="Proteomes" id="UP000005438"/>
    </source>
</evidence>
<proteinExistence type="predicted"/>
<dbReference type="SUPFAM" id="SSF53474">
    <property type="entry name" value="alpha/beta-Hydrolases"/>
    <property type="match status" value="1"/>
</dbReference>
<dbReference type="InterPro" id="IPR029058">
    <property type="entry name" value="AB_hydrolase_fold"/>
</dbReference>
<dbReference type="Proteomes" id="UP000005438">
    <property type="component" value="Chromosome"/>
</dbReference>
<accession>G8T8K6</accession>
<keyword evidence="2" id="KW-1133">Transmembrane helix</keyword>
<name>G8T8K6_NIAKG</name>
<organism evidence="3 4">
    <name type="scientific">Niastella koreensis (strain DSM 17620 / KACC 11465 / NBRC 106392 / GR20-10)</name>
    <dbReference type="NCBI Taxonomy" id="700598"/>
    <lineage>
        <taxon>Bacteria</taxon>
        <taxon>Pseudomonadati</taxon>
        <taxon>Bacteroidota</taxon>
        <taxon>Chitinophagia</taxon>
        <taxon>Chitinophagales</taxon>
        <taxon>Chitinophagaceae</taxon>
        <taxon>Niastella</taxon>
    </lineage>
</organism>
<feature type="transmembrane region" description="Helical" evidence="2">
    <location>
        <begin position="63"/>
        <end position="81"/>
    </location>
</feature>
<dbReference type="HOGENOM" id="CLU_064094_0_0_10"/>
<evidence type="ECO:0000256" key="1">
    <source>
        <dbReference type="ARBA" id="ARBA00022729"/>
    </source>
</evidence>
<dbReference type="RefSeq" id="WP_014220091.1">
    <property type="nucleotide sequence ID" value="NC_016609.1"/>
</dbReference>
<dbReference type="OrthoDB" id="9764953at2"/>
<dbReference type="Gene3D" id="3.40.50.1820">
    <property type="entry name" value="alpha/beta hydrolase"/>
    <property type="match status" value="1"/>
</dbReference>
<dbReference type="STRING" id="700598.Niako_3893"/>
<dbReference type="AlphaFoldDB" id="G8T8K6"/>
<dbReference type="KEGG" id="nko:Niako_3893"/>
<feature type="transmembrane region" description="Helical" evidence="2">
    <location>
        <begin position="22"/>
        <end position="43"/>
    </location>
</feature>
<dbReference type="eggNOG" id="COG4099">
    <property type="taxonomic scope" value="Bacteria"/>
</dbReference>
<protein>
    <submittedName>
        <fullName evidence="3">Peptidase-like protein</fullName>
    </submittedName>
</protein>
<dbReference type="PANTHER" id="PTHR43037">
    <property type="entry name" value="UNNAMED PRODUCT-RELATED"/>
    <property type="match status" value="1"/>
</dbReference>
<reference evidence="3 4" key="1">
    <citation type="submission" date="2011-12" db="EMBL/GenBank/DDBJ databases">
        <title>The complete genome of Niastella koreensis GR20-10.</title>
        <authorList>
            <consortium name="US DOE Joint Genome Institute (JGI-PGF)"/>
            <person name="Lucas S."/>
            <person name="Han J."/>
            <person name="Lapidus A."/>
            <person name="Bruce D."/>
            <person name="Goodwin L."/>
            <person name="Pitluck S."/>
            <person name="Peters L."/>
            <person name="Kyrpides N."/>
            <person name="Mavromatis K."/>
            <person name="Ivanova N."/>
            <person name="Mikhailova N."/>
            <person name="Davenport K."/>
            <person name="Saunders E."/>
            <person name="Detter J.C."/>
            <person name="Tapia R."/>
            <person name="Han C."/>
            <person name="Land M."/>
            <person name="Hauser L."/>
            <person name="Markowitz V."/>
            <person name="Cheng J.-F."/>
            <person name="Hugenholtz P."/>
            <person name="Woyke T."/>
            <person name="Wu D."/>
            <person name="Tindall B."/>
            <person name="Pomrenke H."/>
            <person name="Brambilla E."/>
            <person name="Klenk H.-P."/>
            <person name="Eisen J.A."/>
        </authorList>
    </citation>
    <scope>NUCLEOTIDE SEQUENCE [LARGE SCALE GENOMIC DNA]</scope>
    <source>
        <strain evidence="4">DSM 17620 / KACC 11465 / NBRC 106392 / GR20-10</strain>
    </source>
</reference>
<feature type="transmembrane region" description="Helical" evidence="2">
    <location>
        <begin position="102"/>
        <end position="122"/>
    </location>
</feature>
<dbReference type="InterPro" id="IPR050955">
    <property type="entry name" value="Plant_Biomass_Hydrol_Est"/>
</dbReference>
<evidence type="ECO:0000256" key="2">
    <source>
        <dbReference type="SAM" id="Phobius"/>
    </source>
</evidence>
<evidence type="ECO:0000313" key="3">
    <source>
        <dbReference type="EMBL" id="AEW00178.1"/>
    </source>
</evidence>
<keyword evidence="1" id="KW-0732">Signal</keyword>